<protein>
    <submittedName>
        <fullName evidence="1">Uncharacterized protein</fullName>
    </submittedName>
</protein>
<dbReference type="Proteomes" id="UP001218218">
    <property type="component" value="Unassembled WGS sequence"/>
</dbReference>
<accession>A0AAD7E6Q4</accession>
<proteinExistence type="predicted"/>
<keyword evidence="2" id="KW-1185">Reference proteome</keyword>
<comment type="caution">
    <text evidence="1">The sequence shown here is derived from an EMBL/GenBank/DDBJ whole genome shotgun (WGS) entry which is preliminary data.</text>
</comment>
<sequence length="172" mass="18596">MPAVAEASTSLSILASGLPADWTPWVAASISLIGGAGCIHYASPQHLTRVLLDQMARLKRNHLAGIENRALSACDVRTAGALATLGSLQLKVSDIRQVSLHSSLSNYAMFCDILNGRTFTILHCIHEICALKTHIELIMVTEQILKESHVRKIISRRLATDTVHSSESVAGF</sequence>
<dbReference type="EMBL" id="JARIHO010000150">
    <property type="protein sequence ID" value="KAJ7300851.1"/>
    <property type="molecule type" value="Genomic_DNA"/>
</dbReference>
<evidence type="ECO:0000313" key="1">
    <source>
        <dbReference type="EMBL" id="KAJ7300851.1"/>
    </source>
</evidence>
<reference evidence="1" key="1">
    <citation type="submission" date="2023-03" db="EMBL/GenBank/DDBJ databases">
        <title>Massive genome expansion in bonnet fungi (Mycena s.s.) driven by repeated elements and novel gene families across ecological guilds.</title>
        <authorList>
            <consortium name="Lawrence Berkeley National Laboratory"/>
            <person name="Harder C.B."/>
            <person name="Miyauchi S."/>
            <person name="Viragh M."/>
            <person name="Kuo A."/>
            <person name="Thoen E."/>
            <person name="Andreopoulos B."/>
            <person name="Lu D."/>
            <person name="Skrede I."/>
            <person name="Drula E."/>
            <person name="Henrissat B."/>
            <person name="Morin E."/>
            <person name="Kohler A."/>
            <person name="Barry K."/>
            <person name="LaButti K."/>
            <person name="Morin E."/>
            <person name="Salamov A."/>
            <person name="Lipzen A."/>
            <person name="Mereny Z."/>
            <person name="Hegedus B."/>
            <person name="Baldrian P."/>
            <person name="Stursova M."/>
            <person name="Weitz H."/>
            <person name="Taylor A."/>
            <person name="Grigoriev I.V."/>
            <person name="Nagy L.G."/>
            <person name="Martin F."/>
            <person name="Kauserud H."/>
        </authorList>
    </citation>
    <scope>NUCLEOTIDE SEQUENCE</scope>
    <source>
        <strain evidence="1">CBHHK002</strain>
    </source>
</reference>
<gene>
    <name evidence="1" type="ORF">DFH08DRAFT_828047</name>
</gene>
<name>A0AAD7E6Q4_9AGAR</name>
<evidence type="ECO:0000313" key="2">
    <source>
        <dbReference type="Proteomes" id="UP001218218"/>
    </source>
</evidence>
<organism evidence="1 2">
    <name type="scientific">Mycena albidolilacea</name>
    <dbReference type="NCBI Taxonomy" id="1033008"/>
    <lineage>
        <taxon>Eukaryota</taxon>
        <taxon>Fungi</taxon>
        <taxon>Dikarya</taxon>
        <taxon>Basidiomycota</taxon>
        <taxon>Agaricomycotina</taxon>
        <taxon>Agaricomycetes</taxon>
        <taxon>Agaricomycetidae</taxon>
        <taxon>Agaricales</taxon>
        <taxon>Marasmiineae</taxon>
        <taxon>Mycenaceae</taxon>
        <taxon>Mycena</taxon>
    </lineage>
</organism>
<dbReference type="AlphaFoldDB" id="A0AAD7E6Q4"/>